<dbReference type="RefSeq" id="WP_235322565.1">
    <property type="nucleotide sequence ID" value="NZ_JAFBIT010000001.1"/>
</dbReference>
<evidence type="ECO:0000313" key="4">
    <source>
        <dbReference type="Proteomes" id="UP001299220"/>
    </source>
</evidence>
<comment type="caution">
    <text evidence="3">The sequence shown here is derived from an EMBL/GenBank/DDBJ whole genome shotgun (WGS) entry which is preliminary data.</text>
</comment>
<name>A0ABS9CK89_9FIRM</name>
<dbReference type="PROSITE" id="PS51371">
    <property type="entry name" value="CBS"/>
    <property type="match status" value="1"/>
</dbReference>
<dbReference type="InterPro" id="IPR000644">
    <property type="entry name" value="CBS_dom"/>
</dbReference>
<feature type="domain" description="CBS" evidence="2">
    <location>
        <begin position="97"/>
        <end position="154"/>
    </location>
</feature>
<dbReference type="SUPFAM" id="SSF54631">
    <property type="entry name" value="CBS-domain pair"/>
    <property type="match status" value="1"/>
</dbReference>
<gene>
    <name evidence="3" type="ORF">JQM67_02915</name>
</gene>
<reference evidence="3 4" key="1">
    <citation type="submission" date="2020-12" db="EMBL/GenBank/DDBJ databases">
        <title>Whole genome sequences of gut porcine anaerobes.</title>
        <authorList>
            <person name="Kubasova T."/>
            <person name="Jahodarova E."/>
            <person name="Rychlik I."/>
        </authorList>
    </citation>
    <scope>NUCLEOTIDE SEQUENCE [LARGE SCALE GENOMIC DNA]</scope>
    <source>
        <strain evidence="3 4">An867</strain>
    </source>
</reference>
<protein>
    <submittedName>
        <fullName evidence="3">CBS domain-containing protein</fullName>
    </submittedName>
</protein>
<dbReference type="Pfam" id="PF00571">
    <property type="entry name" value="CBS"/>
    <property type="match status" value="1"/>
</dbReference>
<proteinExistence type="predicted"/>
<evidence type="ECO:0000256" key="1">
    <source>
        <dbReference type="PROSITE-ProRule" id="PRU00703"/>
    </source>
</evidence>
<dbReference type="Proteomes" id="UP001299220">
    <property type="component" value="Unassembled WGS sequence"/>
</dbReference>
<dbReference type="Gene3D" id="3.10.580.10">
    <property type="entry name" value="CBS-domain"/>
    <property type="match status" value="1"/>
</dbReference>
<evidence type="ECO:0000313" key="3">
    <source>
        <dbReference type="EMBL" id="MCF2651553.1"/>
    </source>
</evidence>
<organism evidence="3 4">
    <name type="scientific">Anaeromassilibacillus senegalensis</name>
    <dbReference type="NCBI Taxonomy" id="1673717"/>
    <lineage>
        <taxon>Bacteria</taxon>
        <taxon>Bacillati</taxon>
        <taxon>Bacillota</taxon>
        <taxon>Clostridia</taxon>
        <taxon>Eubacteriales</taxon>
        <taxon>Acutalibacteraceae</taxon>
        <taxon>Anaeromassilibacillus</taxon>
    </lineage>
</organism>
<keyword evidence="1" id="KW-0129">CBS domain</keyword>
<sequence>MRSDEFIDLYKQLEDALEEKFSGIKRRYSSVIFEYINHYESAPVRESLNLCREIRNLMTHNANLGGEPIVEPSEPVVESLRQTLEYVRRPPLALEFATTGGRIVCAGLSERVLKLMATMEKNGFSHIPIVEKKQFVGVFSVSTIFSCVMQEPELHITPETTIRELGEMLPVDRHIENYAFVGRETTCIQARRMFETIRGKNKRLSVIFITETGSREEPLLGMLTPWDVMKES</sequence>
<accession>A0ABS9CK89</accession>
<keyword evidence="4" id="KW-1185">Reference proteome</keyword>
<dbReference type="InterPro" id="IPR046342">
    <property type="entry name" value="CBS_dom_sf"/>
</dbReference>
<evidence type="ECO:0000259" key="2">
    <source>
        <dbReference type="PROSITE" id="PS51371"/>
    </source>
</evidence>
<dbReference type="EMBL" id="JAFBIT010000001">
    <property type="protein sequence ID" value="MCF2651553.1"/>
    <property type="molecule type" value="Genomic_DNA"/>
</dbReference>